<dbReference type="Gene3D" id="2.30.38.10">
    <property type="entry name" value="Luciferase, Domain 3"/>
    <property type="match status" value="1"/>
</dbReference>
<dbReference type="PANTHER" id="PTHR43767">
    <property type="entry name" value="LONG-CHAIN-FATTY-ACID--COA LIGASE"/>
    <property type="match status" value="1"/>
</dbReference>
<dbReference type="PANTHER" id="PTHR43767:SF1">
    <property type="entry name" value="NONRIBOSOMAL PEPTIDE SYNTHASE PES1 (EUROFUNG)-RELATED"/>
    <property type="match status" value="1"/>
</dbReference>
<name>A0A380FC65_STAGA</name>
<proteinExistence type="predicted"/>
<protein>
    <submittedName>
        <fullName evidence="1">Acyl-CoA synthetase</fullName>
        <ecNumber evidence="1">6.2.1.3</ecNumber>
    </submittedName>
</protein>
<organism evidence="1 2">
    <name type="scientific">Staphylococcus gallinarum</name>
    <dbReference type="NCBI Taxonomy" id="1293"/>
    <lineage>
        <taxon>Bacteria</taxon>
        <taxon>Bacillati</taxon>
        <taxon>Bacillota</taxon>
        <taxon>Bacilli</taxon>
        <taxon>Bacillales</taxon>
        <taxon>Staphylococcaceae</taxon>
        <taxon>Staphylococcus</taxon>
    </lineage>
</organism>
<evidence type="ECO:0000313" key="1">
    <source>
        <dbReference type="EMBL" id="SUM31189.1"/>
    </source>
</evidence>
<gene>
    <name evidence="1" type="ORF">NCTC12195_00595</name>
</gene>
<dbReference type="Proteomes" id="UP000255277">
    <property type="component" value="Unassembled WGS sequence"/>
</dbReference>
<dbReference type="EMBL" id="UHDK01000001">
    <property type="protein sequence ID" value="SUM31189.1"/>
    <property type="molecule type" value="Genomic_DNA"/>
</dbReference>
<accession>A0A380FC65</accession>
<dbReference type="SUPFAM" id="SSF56801">
    <property type="entry name" value="Acetyl-CoA synthetase-like"/>
    <property type="match status" value="1"/>
</dbReference>
<evidence type="ECO:0000313" key="2">
    <source>
        <dbReference type="Proteomes" id="UP000255277"/>
    </source>
</evidence>
<sequence>MAVRGKNVTPGYWNKPEETEKAFVDGYFLTGDLARVDEDGDVFYSRPS</sequence>
<dbReference type="GO" id="GO:0004467">
    <property type="term" value="F:long-chain fatty acid-CoA ligase activity"/>
    <property type="evidence" value="ECO:0007669"/>
    <property type="project" value="UniProtKB-EC"/>
</dbReference>
<dbReference type="AlphaFoldDB" id="A0A380FC65"/>
<dbReference type="InterPro" id="IPR050237">
    <property type="entry name" value="ATP-dep_AMP-bd_enzyme"/>
</dbReference>
<reference evidence="1 2" key="1">
    <citation type="submission" date="2018-06" db="EMBL/GenBank/DDBJ databases">
        <authorList>
            <consortium name="Pathogen Informatics"/>
            <person name="Doyle S."/>
        </authorList>
    </citation>
    <scope>NUCLEOTIDE SEQUENCE [LARGE SCALE GENOMIC DNA]</scope>
    <source>
        <strain evidence="1 2">NCTC12195</strain>
    </source>
</reference>
<dbReference type="EC" id="6.2.1.3" evidence="1"/>
<keyword evidence="1" id="KW-0436">Ligase</keyword>